<dbReference type="InterPro" id="IPR008979">
    <property type="entry name" value="Galactose-bd-like_sf"/>
</dbReference>
<dbReference type="EMBL" id="RBSQ01001341">
    <property type="protein sequence ID" value="RMS45230.1"/>
    <property type="molecule type" value="Genomic_DNA"/>
</dbReference>
<dbReference type="Proteomes" id="UP000270834">
    <property type="component" value="Unassembled WGS sequence"/>
</dbReference>
<protein>
    <submittedName>
        <fullName evidence="1">Uncharacterized protein</fullName>
    </submittedName>
</protein>
<accession>A0A3M5D675</accession>
<proteinExistence type="predicted"/>
<evidence type="ECO:0000313" key="2">
    <source>
        <dbReference type="Proteomes" id="UP000270834"/>
    </source>
</evidence>
<evidence type="ECO:0000313" key="1">
    <source>
        <dbReference type="EMBL" id="RMS45230.1"/>
    </source>
</evidence>
<gene>
    <name evidence="1" type="ORF">ALP65_00161</name>
</gene>
<sequence length="70" mass="8016">MTYAYLYLESQGRPGEYLPLGYKVVENGRWASLRGQVQLPKGPIKRAELMILSGNQQESMFIDNVQLLQK</sequence>
<dbReference type="SUPFAM" id="SSF49785">
    <property type="entry name" value="Galactose-binding domain-like"/>
    <property type="match status" value="1"/>
</dbReference>
<organism evidence="1 2">
    <name type="scientific">Pseudomonas aeruginosa</name>
    <dbReference type="NCBI Taxonomy" id="287"/>
    <lineage>
        <taxon>Bacteria</taxon>
        <taxon>Pseudomonadati</taxon>
        <taxon>Pseudomonadota</taxon>
        <taxon>Gammaproteobacteria</taxon>
        <taxon>Pseudomonadales</taxon>
        <taxon>Pseudomonadaceae</taxon>
        <taxon>Pseudomonas</taxon>
    </lineage>
</organism>
<comment type="caution">
    <text evidence="1">The sequence shown here is derived from an EMBL/GenBank/DDBJ whole genome shotgun (WGS) entry which is preliminary data.</text>
</comment>
<reference evidence="1 2" key="1">
    <citation type="submission" date="2018-08" db="EMBL/GenBank/DDBJ databases">
        <title>Recombination of ecologically and evolutionarily significant loci maintains genetic cohesion in the Pseudomonas syringae species complex.</title>
        <authorList>
            <person name="Dillon M."/>
            <person name="Thakur S."/>
            <person name="Almeida R.N.D."/>
            <person name="Weir B.S."/>
            <person name="Guttman D.S."/>
        </authorList>
    </citation>
    <scope>NUCLEOTIDE SEQUENCE [LARGE SCALE GENOMIC DNA]</scope>
    <source>
        <strain evidence="1 2">ICMP 7846</strain>
    </source>
</reference>
<dbReference type="AlphaFoldDB" id="A0A3M5D675"/>
<name>A0A3M5D675_PSEAI</name>